<evidence type="ECO:0000256" key="1">
    <source>
        <dbReference type="SAM" id="MobiDB-lite"/>
    </source>
</evidence>
<proteinExistence type="predicted"/>
<reference evidence="2" key="1">
    <citation type="submission" date="2023-10" db="EMBL/GenBank/DDBJ databases">
        <title>Mycolicibacterium fortuitum clinical isolates causing pulmonary infections in humans.</title>
        <authorList>
            <person name="Mejia-Ponce P.M."/>
            <person name="Zenteno-Cuevas R."/>
            <person name="Licona-Cassani C."/>
        </authorList>
    </citation>
    <scope>NUCLEOTIDE SEQUENCE</scope>
    <source>
        <strain evidence="2">M8</strain>
    </source>
</reference>
<dbReference type="RefSeq" id="WP_165608884.1">
    <property type="nucleotide sequence ID" value="NZ_JACKTK010000015.1"/>
</dbReference>
<feature type="compositionally biased region" description="Low complexity" evidence="1">
    <location>
        <begin position="17"/>
        <end position="29"/>
    </location>
</feature>
<sequence>MTATVTLSVANKGSGDGSSSATGAPPTTSVSGAAHSDIASANDTGPVAVITEDPSCATQSPVLIAYANRTKNGWEKRDPAVPATEWAPEMRGQYEAAGQAFRDTADQLVSSAKLTPHRVMRELYEQFIAYARAYADSIPNYSPIDNELAQVAIRAADAIDRICAAVGYGSAAARGPLVEALPAPAGVAPVRDPDEARKFLTEPNPVCAEWISAVEDFGTNSDSWAKTSPDTPGVEWSPEQRRVTEEVIPAMNLLNTQLSALGRKSGNPTVRDFADLAVQYRKAYLEALPTYTPADKYLASASIRAAGLVASACRALG</sequence>
<protein>
    <submittedName>
        <fullName evidence="2">Uncharacterized protein</fullName>
    </submittedName>
</protein>
<dbReference type="AlphaFoldDB" id="A0AAE4VG82"/>
<feature type="region of interest" description="Disordered" evidence="1">
    <location>
        <begin position="1"/>
        <end position="38"/>
    </location>
</feature>
<gene>
    <name evidence="2" type="ORF">R4485_28915</name>
</gene>
<organism evidence="2 3">
    <name type="scientific">Mycolicibacterium fortuitum</name>
    <name type="common">Mycobacterium fortuitum</name>
    <dbReference type="NCBI Taxonomy" id="1766"/>
    <lineage>
        <taxon>Bacteria</taxon>
        <taxon>Bacillati</taxon>
        <taxon>Actinomycetota</taxon>
        <taxon>Actinomycetes</taxon>
        <taxon>Mycobacteriales</taxon>
        <taxon>Mycobacteriaceae</taxon>
        <taxon>Mycolicibacterium</taxon>
    </lineage>
</organism>
<feature type="compositionally biased region" description="Polar residues" evidence="1">
    <location>
        <begin position="1"/>
        <end position="11"/>
    </location>
</feature>
<comment type="caution">
    <text evidence="2">The sequence shown here is derived from an EMBL/GenBank/DDBJ whole genome shotgun (WGS) entry which is preliminary data.</text>
</comment>
<dbReference type="EMBL" id="JAWLVV010000037">
    <property type="protein sequence ID" value="MDV7294182.1"/>
    <property type="molecule type" value="Genomic_DNA"/>
</dbReference>
<name>A0AAE4VG82_MYCFO</name>
<accession>A0AAE4VG82</accession>
<evidence type="ECO:0000313" key="3">
    <source>
        <dbReference type="Proteomes" id="UP001186041"/>
    </source>
</evidence>
<evidence type="ECO:0000313" key="2">
    <source>
        <dbReference type="EMBL" id="MDV7294182.1"/>
    </source>
</evidence>
<dbReference type="Proteomes" id="UP001186041">
    <property type="component" value="Unassembled WGS sequence"/>
</dbReference>